<comment type="caution">
    <text evidence="2">The sequence shown here is derived from an EMBL/GenBank/DDBJ whole genome shotgun (WGS) entry which is preliminary data.</text>
</comment>
<evidence type="ECO:0008006" key="4">
    <source>
        <dbReference type="Google" id="ProtNLM"/>
    </source>
</evidence>
<dbReference type="RefSeq" id="WP_004380162.1">
    <property type="nucleotide sequence ID" value="NZ_JH114215.1"/>
</dbReference>
<dbReference type="Pfam" id="PF13149">
    <property type="entry name" value="Mfa_like_1"/>
    <property type="match status" value="1"/>
</dbReference>
<accession>G1WBD3</accession>
<evidence type="ECO:0000256" key="1">
    <source>
        <dbReference type="SAM" id="SignalP"/>
    </source>
</evidence>
<dbReference type="GeneID" id="95425790"/>
<dbReference type="PATRIC" id="fig|702438.4.peg.1170"/>
<name>G1WBD3_9BACT</name>
<dbReference type="PROSITE" id="PS51257">
    <property type="entry name" value="PROKAR_LIPOPROTEIN"/>
    <property type="match status" value="1"/>
</dbReference>
<dbReference type="OrthoDB" id="1080072at2"/>
<keyword evidence="1" id="KW-0732">Signal</keyword>
<gene>
    <name evidence="2" type="ORF">HMPREF9431_01134</name>
</gene>
<evidence type="ECO:0000313" key="3">
    <source>
        <dbReference type="Proteomes" id="UP000005141"/>
    </source>
</evidence>
<dbReference type="AlphaFoldDB" id="G1WBD3"/>
<dbReference type="EMBL" id="ADGI01000038">
    <property type="protein sequence ID" value="EGV32102.1"/>
    <property type="molecule type" value="Genomic_DNA"/>
</dbReference>
<organism evidence="2 3">
    <name type="scientific">Segatella oulorum F0390</name>
    <dbReference type="NCBI Taxonomy" id="702438"/>
    <lineage>
        <taxon>Bacteria</taxon>
        <taxon>Pseudomonadati</taxon>
        <taxon>Bacteroidota</taxon>
        <taxon>Bacteroidia</taxon>
        <taxon>Bacteroidales</taxon>
        <taxon>Prevotellaceae</taxon>
        <taxon>Segatella</taxon>
    </lineage>
</organism>
<dbReference type="Proteomes" id="UP000005141">
    <property type="component" value="Unassembled WGS sequence"/>
</dbReference>
<sequence length="590" mass="64666">MKIIKLAIIATALLGLSACHSELDNQPGGKIDTAKQITFKVNFEDYNADKEVQGTRALVPDTISKQVIDLDNNLMAEVSIQRDTTRADRATTRALTDGTYTLLAYQGSTLVGEVTGTVNSGVFTISSGSMNLEPGTYDFVLYSDLTRSGNTFIVDRSNMSNALIGRTTGVVLTAQDATKEVVFTLKHLGARMKLKLTGYMPYPAMAATLASINATSVPNQATYDVNTDTWTGYTNAALSENCTFPANNTWVEGNVTGGVEGVYQDINYPSLTNNYFYFLPTTDASKLELTFHSGKIYRADFANHNASLTLAPNPAVVMQNNGSYIINVKLRPNYLYLMNDGSTDFINATQYTRLRKSDGTPLYRDKQGNVLASPKVPIGLVVSQSRRLAAALNEVAGGRIELYTGPYIHPFNYKYYGDGTHPFWPNWSETAAMIQDMDGYRYTWEASGSADGTTIKANQPTLYPAFYRAAHYREELQNSGVTLTGTMATANWYLPSVGEMYLFAVASGFSDGTQASGGRTNYKWASSAFYFDLIDLGITPPPAIHTNWTSTEFFESFGGSVRCGAIVLLDGNMAFTASDYQSWVRPFVKF</sequence>
<dbReference type="HOGENOM" id="CLU_028180_0_0_10"/>
<protein>
    <recommendedName>
        <fullName evidence="4">Major fimbrial subunit protein N-terminal domain-containing protein</fullName>
    </recommendedName>
</protein>
<evidence type="ECO:0000313" key="2">
    <source>
        <dbReference type="EMBL" id="EGV32102.1"/>
    </source>
</evidence>
<feature type="signal peptide" evidence="1">
    <location>
        <begin position="1"/>
        <end position="21"/>
    </location>
</feature>
<keyword evidence="3" id="KW-1185">Reference proteome</keyword>
<feature type="chain" id="PRO_5003425921" description="Major fimbrial subunit protein N-terminal domain-containing protein" evidence="1">
    <location>
        <begin position="22"/>
        <end position="590"/>
    </location>
</feature>
<proteinExistence type="predicted"/>
<dbReference type="InterPro" id="IPR025049">
    <property type="entry name" value="Mfa-like_1"/>
</dbReference>
<reference evidence="2 3" key="1">
    <citation type="submission" date="2011-07" db="EMBL/GenBank/DDBJ databases">
        <title>The Genome Sequence of Prevotella oulorum F0390.</title>
        <authorList>
            <consortium name="The Broad Institute Genome Sequencing Platform"/>
            <consortium name="The Broad Institute Genome Sequencing Center for Infectious Disease"/>
            <person name="Earl A."/>
            <person name="Ward D."/>
            <person name="Feldgarden M."/>
            <person name="Gevers D."/>
            <person name="Izard J."/>
            <person name="Ganesan A."/>
            <person name="Baranova O.V."/>
            <person name="Blanton J.M."/>
            <person name="Tanner A.C."/>
            <person name="Dewhirst F.E."/>
            <person name="Young S.K."/>
            <person name="Zeng Q."/>
            <person name="Gargeya S."/>
            <person name="Fitzgerald M."/>
            <person name="Haas B."/>
            <person name="Abouelleil A."/>
            <person name="Alvarado L."/>
            <person name="Arachchi H.M."/>
            <person name="Berlin A."/>
            <person name="Brown A."/>
            <person name="Chapman S.B."/>
            <person name="Chen Z."/>
            <person name="Dunbar C."/>
            <person name="Freedman E."/>
            <person name="Gearin G."/>
            <person name="Gellesch M."/>
            <person name="Goldberg J."/>
            <person name="Griggs A."/>
            <person name="Gujja S."/>
            <person name="Heiman D."/>
            <person name="Howarth C."/>
            <person name="Larson L."/>
            <person name="Lui A."/>
            <person name="MacDonald P.J.P."/>
            <person name="Mehta T."/>
            <person name="Montmayeur A."/>
            <person name="Murphy C."/>
            <person name="Neiman D."/>
            <person name="Pearson M."/>
            <person name="Priest M."/>
            <person name="Roberts A."/>
            <person name="Saif S."/>
            <person name="Shea T."/>
            <person name="Shenoy N."/>
            <person name="Sisk P."/>
            <person name="Stolte C."/>
            <person name="Sykes S."/>
            <person name="Wortman J."/>
            <person name="Nusbaum C."/>
            <person name="Birren B."/>
        </authorList>
    </citation>
    <scope>NUCLEOTIDE SEQUENCE [LARGE SCALE GENOMIC DNA]</scope>
    <source>
        <strain evidence="2 3">F0390</strain>
    </source>
</reference>